<evidence type="ECO:0000313" key="3">
    <source>
        <dbReference type="Proteomes" id="UP000077667"/>
    </source>
</evidence>
<feature type="domain" description="Smr" evidence="1">
    <location>
        <begin position="279"/>
        <end position="340"/>
    </location>
</feature>
<organism evidence="2 3">
    <name type="scientific">Niabella ginsenosidivorans</name>
    <dbReference type="NCBI Taxonomy" id="1176587"/>
    <lineage>
        <taxon>Bacteria</taxon>
        <taxon>Pseudomonadati</taxon>
        <taxon>Bacteroidota</taxon>
        <taxon>Chitinophagia</taxon>
        <taxon>Chitinophagales</taxon>
        <taxon>Chitinophagaceae</taxon>
        <taxon>Niabella</taxon>
    </lineage>
</organism>
<dbReference type="InterPro" id="IPR002625">
    <property type="entry name" value="Smr_dom"/>
</dbReference>
<dbReference type="KEGG" id="nia:A8C56_08745"/>
<reference evidence="2 3" key="1">
    <citation type="submission" date="2016-05" db="EMBL/GenBank/DDBJ databases">
        <title>Niabella ginsenosidivorans BS26 whole genome sequencing.</title>
        <authorList>
            <person name="Im W.T."/>
            <person name="Siddiqi M.Z."/>
        </authorList>
    </citation>
    <scope>NUCLEOTIDE SEQUENCE [LARGE SCALE GENOMIC DNA]</scope>
    <source>
        <strain evidence="2 3">BS26</strain>
    </source>
</reference>
<dbReference type="OrthoDB" id="1524810at2"/>
<dbReference type="STRING" id="1176587.A8C56_08745"/>
<dbReference type="InterPro" id="IPR036063">
    <property type="entry name" value="Smr_dom_sf"/>
</dbReference>
<accession>A0A1A9IB60</accession>
<proteinExistence type="predicted"/>
<evidence type="ECO:0000313" key="2">
    <source>
        <dbReference type="EMBL" id="ANH83804.1"/>
    </source>
</evidence>
<dbReference type="Gene3D" id="3.30.1370.110">
    <property type="match status" value="1"/>
</dbReference>
<dbReference type="AlphaFoldDB" id="A0A1A9IB60"/>
<evidence type="ECO:0000259" key="1">
    <source>
        <dbReference type="Pfam" id="PF01713"/>
    </source>
</evidence>
<dbReference type="InterPro" id="IPR036781">
    <property type="entry name" value="Smr_assoc-like_sf"/>
</dbReference>
<sequence>MKYQVGDKVLIQHSEEEGIIVDFINDKMVMVDVRGVQFPVYIDQIDFPYFKNFTQKKKEQQGKARRFVEDLKKEKKPAGEKEEDGVWLNFLPVSDTDEFGDEVVELLKVHLVNNTGTAYNFKYALNFFGEPEFELKNTLLPFQHFYMHDIPFGDVSDSPSFDFEFTLARPEKSKATHFETAVKLKPKQLFAKIEELRQKNQATFSYKLFDVYPDKAMEEAPMDISLSKLGQKFKVYNAQEARKHLEPARTVVDLHIDKLTDDHSRMNNFEMLTLQLDTFEKYYNLAVTHMQPMLTIIHGVGTGKLRDEIHDALRHKKEVSYFVNQYHPSYGYGATEIYFKY</sequence>
<dbReference type="Pfam" id="PF01713">
    <property type="entry name" value="Smr"/>
    <property type="match status" value="1"/>
</dbReference>
<gene>
    <name evidence="2" type="ORF">A8C56_08745</name>
</gene>
<dbReference type="RefSeq" id="WP_067761792.1">
    <property type="nucleotide sequence ID" value="NZ_CP015772.1"/>
</dbReference>
<name>A0A1A9IB60_9BACT</name>
<dbReference type="Proteomes" id="UP000077667">
    <property type="component" value="Chromosome"/>
</dbReference>
<protein>
    <recommendedName>
        <fullName evidence="1">Smr domain-containing protein</fullName>
    </recommendedName>
</protein>
<dbReference type="EMBL" id="CP015772">
    <property type="protein sequence ID" value="ANH83804.1"/>
    <property type="molecule type" value="Genomic_DNA"/>
</dbReference>
<keyword evidence="3" id="KW-1185">Reference proteome</keyword>
<dbReference type="SUPFAM" id="SSF158949">
    <property type="entry name" value="Smr-associated domain-like"/>
    <property type="match status" value="1"/>
</dbReference>